<keyword evidence="1" id="KW-0479">Metal-binding</keyword>
<evidence type="ECO:0000256" key="9">
    <source>
        <dbReference type="SAM" id="SignalP"/>
    </source>
</evidence>
<dbReference type="GO" id="GO:0000978">
    <property type="term" value="F:RNA polymerase II cis-regulatory region sequence-specific DNA binding"/>
    <property type="evidence" value="ECO:0007669"/>
    <property type="project" value="TreeGrafter"/>
</dbReference>
<feature type="signal peptide" evidence="9">
    <location>
        <begin position="1"/>
        <end position="25"/>
    </location>
</feature>
<evidence type="ECO:0000256" key="5">
    <source>
        <dbReference type="ARBA" id="ARBA00023242"/>
    </source>
</evidence>
<feature type="region of interest" description="Disordered" evidence="8">
    <location>
        <begin position="297"/>
        <end position="320"/>
    </location>
</feature>
<dbReference type="Pfam" id="PF00096">
    <property type="entry name" value="zf-C2H2"/>
    <property type="match status" value="1"/>
</dbReference>
<dbReference type="PROSITE" id="PS50157">
    <property type="entry name" value="ZINC_FINGER_C2H2_2"/>
    <property type="match status" value="3"/>
</dbReference>
<dbReference type="SMART" id="SM00355">
    <property type="entry name" value="ZnF_C2H2"/>
    <property type="match status" value="3"/>
</dbReference>
<dbReference type="GO" id="GO:0005667">
    <property type="term" value="C:transcription regulator complex"/>
    <property type="evidence" value="ECO:0007669"/>
    <property type="project" value="TreeGrafter"/>
</dbReference>
<dbReference type="PANTHER" id="PTHR14003">
    <property type="entry name" value="TRANSCRIPTIONAL REPRESSOR PROTEIN YY"/>
    <property type="match status" value="1"/>
</dbReference>
<dbReference type="GO" id="GO:0008270">
    <property type="term" value="F:zinc ion binding"/>
    <property type="evidence" value="ECO:0007669"/>
    <property type="project" value="UniProtKB-KW"/>
</dbReference>
<evidence type="ECO:0000259" key="10">
    <source>
        <dbReference type="PROSITE" id="PS50157"/>
    </source>
</evidence>
<evidence type="ECO:0000256" key="8">
    <source>
        <dbReference type="SAM" id="MobiDB-lite"/>
    </source>
</evidence>
<evidence type="ECO:0000313" key="11">
    <source>
        <dbReference type="EMBL" id="KAH6889624.1"/>
    </source>
</evidence>
<evidence type="ECO:0000256" key="6">
    <source>
        <dbReference type="PROSITE-ProRule" id="PRU00042"/>
    </source>
</evidence>
<keyword evidence="7" id="KW-0175">Coiled coil</keyword>
<feature type="chain" id="PRO_5040347665" description="C2H2-type domain-containing protein" evidence="9">
    <location>
        <begin position="26"/>
        <end position="538"/>
    </location>
</feature>
<dbReference type="Gene3D" id="3.30.160.60">
    <property type="entry name" value="Classic Zinc Finger"/>
    <property type="match status" value="2"/>
</dbReference>
<dbReference type="EMBL" id="JAGPYM010000010">
    <property type="protein sequence ID" value="KAH6889624.1"/>
    <property type="molecule type" value="Genomic_DNA"/>
</dbReference>
<dbReference type="PROSITE" id="PS00028">
    <property type="entry name" value="ZINC_FINGER_C2H2_1"/>
    <property type="match status" value="2"/>
</dbReference>
<dbReference type="InterPro" id="IPR036236">
    <property type="entry name" value="Znf_C2H2_sf"/>
</dbReference>
<name>A0A9P9ASK4_9HYPO</name>
<sequence>MDPFGQAAGLFALVSHAISLASSLASTIRQIRQIRQINEAESYVTSLTNELKVLRNTLDAIPKSLSVWALLEHLEDYLQRFYRNISLWQQLLYLTVFFSFFSEYPNGIRHSCTTMPWTIWPSLAVLWGVCWMFYPPWPGDLTKPEDISQGTNYGYFGTSNHEELPRELEAGISGAVSYIYYDDDLSISGVNHMLDDPDLSFTSLHGTGFNMASALVSNEVTTGDLNHQVFSLNPSIEEVIQYENELNSRAHIGLNNHFYSFLDEQAETIESTIVALTSPDPAVVVPTESYSLMEANHTVSSGRSPPTRFSPTSMPGSSHGQPDYGHLFFPVSTSGNSNTTGNSLLSCPSASCNNTFSTNRALKRHITRHERPFSCDKCERKFGSKKDLARHEATVHNQERLFVCLEASCQRAGKPFSRRDNLLKHIREVHDRKSLVHGIPKASSPCEGGRSPAIISKRRRQPSPAEDRLCDDDIELSRTARQLREELRTERARFELQLRELQCKKEVEIDGLKKIHEAELRDQREQYAAELRNQQSRH</sequence>
<evidence type="ECO:0000256" key="1">
    <source>
        <dbReference type="ARBA" id="ARBA00022723"/>
    </source>
</evidence>
<organism evidence="11 12">
    <name type="scientific">Thelonectria olida</name>
    <dbReference type="NCBI Taxonomy" id="1576542"/>
    <lineage>
        <taxon>Eukaryota</taxon>
        <taxon>Fungi</taxon>
        <taxon>Dikarya</taxon>
        <taxon>Ascomycota</taxon>
        <taxon>Pezizomycotina</taxon>
        <taxon>Sordariomycetes</taxon>
        <taxon>Hypocreomycetidae</taxon>
        <taxon>Hypocreales</taxon>
        <taxon>Nectriaceae</taxon>
        <taxon>Thelonectria</taxon>
    </lineage>
</organism>
<dbReference type="PANTHER" id="PTHR14003:SF23">
    <property type="entry name" value="ZINC FINGER PROTEIN 143"/>
    <property type="match status" value="1"/>
</dbReference>
<proteinExistence type="predicted"/>
<evidence type="ECO:0000256" key="2">
    <source>
        <dbReference type="ARBA" id="ARBA00022737"/>
    </source>
</evidence>
<keyword evidence="9" id="KW-0732">Signal</keyword>
<dbReference type="AlphaFoldDB" id="A0A9P9ASK4"/>
<protein>
    <recommendedName>
        <fullName evidence="10">C2H2-type domain-containing protein</fullName>
    </recommendedName>
</protein>
<feature type="domain" description="C2H2-type" evidence="10">
    <location>
        <begin position="407"/>
        <end position="435"/>
    </location>
</feature>
<dbReference type="GO" id="GO:0000981">
    <property type="term" value="F:DNA-binding transcription factor activity, RNA polymerase II-specific"/>
    <property type="evidence" value="ECO:0007669"/>
    <property type="project" value="TreeGrafter"/>
</dbReference>
<keyword evidence="2" id="KW-0677">Repeat</keyword>
<feature type="domain" description="C2H2-type" evidence="10">
    <location>
        <begin position="373"/>
        <end position="401"/>
    </location>
</feature>
<keyword evidence="5" id="KW-0539">Nucleus</keyword>
<evidence type="ECO:0000256" key="3">
    <source>
        <dbReference type="ARBA" id="ARBA00022771"/>
    </source>
</evidence>
<reference evidence="11 12" key="1">
    <citation type="journal article" date="2021" name="Nat. Commun.">
        <title>Genetic determinants of endophytism in the Arabidopsis root mycobiome.</title>
        <authorList>
            <person name="Mesny F."/>
            <person name="Miyauchi S."/>
            <person name="Thiergart T."/>
            <person name="Pickel B."/>
            <person name="Atanasova L."/>
            <person name="Karlsson M."/>
            <person name="Huettel B."/>
            <person name="Barry K.W."/>
            <person name="Haridas S."/>
            <person name="Chen C."/>
            <person name="Bauer D."/>
            <person name="Andreopoulos W."/>
            <person name="Pangilinan J."/>
            <person name="LaButti K."/>
            <person name="Riley R."/>
            <person name="Lipzen A."/>
            <person name="Clum A."/>
            <person name="Drula E."/>
            <person name="Henrissat B."/>
            <person name="Kohler A."/>
            <person name="Grigoriev I.V."/>
            <person name="Martin F.M."/>
            <person name="Hacquard S."/>
        </authorList>
    </citation>
    <scope>NUCLEOTIDE SEQUENCE [LARGE SCALE GENOMIC DNA]</scope>
    <source>
        <strain evidence="11 12">MPI-CAGE-CH-0241</strain>
    </source>
</reference>
<feature type="domain" description="C2H2-type" evidence="10">
    <location>
        <begin position="345"/>
        <end position="369"/>
    </location>
</feature>
<keyword evidence="4" id="KW-0862">Zinc</keyword>
<dbReference type="GO" id="GO:0000785">
    <property type="term" value="C:chromatin"/>
    <property type="evidence" value="ECO:0007669"/>
    <property type="project" value="TreeGrafter"/>
</dbReference>
<accession>A0A9P9ASK4</accession>
<dbReference type="OrthoDB" id="5107063at2759"/>
<gene>
    <name evidence="11" type="ORF">B0T10DRAFT_486493</name>
</gene>
<dbReference type="InterPro" id="IPR013087">
    <property type="entry name" value="Znf_C2H2_type"/>
</dbReference>
<dbReference type="Proteomes" id="UP000777438">
    <property type="component" value="Unassembled WGS sequence"/>
</dbReference>
<keyword evidence="3 6" id="KW-0863">Zinc-finger</keyword>
<dbReference type="SUPFAM" id="SSF57667">
    <property type="entry name" value="beta-beta-alpha zinc fingers"/>
    <property type="match status" value="1"/>
</dbReference>
<evidence type="ECO:0000313" key="12">
    <source>
        <dbReference type="Proteomes" id="UP000777438"/>
    </source>
</evidence>
<comment type="caution">
    <text evidence="11">The sequence shown here is derived from an EMBL/GenBank/DDBJ whole genome shotgun (WGS) entry which is preliminary data.</text>
</comment>
<evidence type="ECO:0000256" key="7">
    <source>
        <dbReference type="SAM" id="Coils"/>
    </source>
</evidence>
<keyword evidence="12" id="KW-1185">Reference proteome</keyword>
<evidence type="ECO:0000256" key="4">
    <source>
        <dbReference type="ARBA" id="ARBA00022833"/>
    </source>
</evidence>
<feature type="coiled-coil region" evidence="7">
    <location>
        <begin position="480"/>
        <end position="537"/>
    </location>
</feature>